<accession>A0A0L8IGG4</accession>
<organism evidence="1">
    <name type="scientific">Octopus bimaculoides</name>
    <name type="common">California two-spotted octopus</name>
    <dbReference type="NCBI Taxonomy" id="37653"/>
    <lineage>
        <taxon>Eukaryota</taxon>
        <taxon>Metazoa</taxon>
        <taxon>Spiralia</taxon>
        <taxon>Lophotrochozoa</taxon>
        <taxon>Mollusca</taxon>
        <taxon>Cephalopoda</taxon>
        <taxon>Coleoidea</taxon>
        <taxon>Octopodiformes</taxon>
        <taxon>Octopoda</taxon>
        <taxon>Incirrata</taxon>
        <taxon>Octopodidae</taxon>
        <taxon>Octopus</taxon>
    </lineage>
</organism>
<evidence type="ECO:0000313" key="1">
    <source>
        <dbReference type="EMBL" id="KOG00555.1"/>
    </source>
</evidence>
<reference evidence="1" key="1">
    <citation type="submission" date="2015-07" db="EMBL/GenBank/DDBJ databases">
        <title>MeaNS - Measles Nucleotide Surveillance Program.</title>
        <authorList>
            <person name="Tran T."/>
            <person name="Druce J."/>
        </authorList>
    </citation>
    <scope>NUCLEOTIDE SEQUENCE</scope>
    <source>
        <strain evidence="1">UCB-OBI-ISO-001</strain>
        <tissue evidence="1">Gonad</tissue>
    </source>
</reference>
<protein>
    <submittedName>
        <fullName evidence="1">Uncharacterized protein</fullName>
    </submittedName>
</protein>
<proteinExistence type="predicted"/>
<sequence>MNYMQLTHTRKHAHTSLHAQYIIRYILYTFIYSESVLYRSFCDSVAVRLATAKRQICDGEILIFK</sequence>
<gene>
    <name evidence="1" type="ORF">OCBIM_22000899mg</name>
</gene>
<dbReference type="EMBL" id="KQ415781">
    <property type="protein sequence ID" value="KOG00555.1"/>
    <property type="molecule type" value="Genomic_DNA"/>
</dbReference>
<name>A0A0L8IGG4_OCTBM</name>
<dbReference type="AlphaFoldDB" id="A0A0L8IGG4"/>